<dbReference type="PANTHER" id="PTHR43662:SF3">
    <property type="entry name" value="DOMAIN PROTEIN, PUTATIVE (AFU_ORTHOLOGUE AFUA_6G11970)-RELATED"/>
    <property type="match status" value="1"/>
</dbReference>
<sequence length="716" mass="76316">MLFSVALASLVLALSGTAEAFWRVQCSIIQRGRIDPLVNPGALAAHSHSIVGGSNIGINATFNSLINSECTSCEITADKSAYWTPTLFYSYPNGSFLEVGHNGVVAYYLGRGPNKDKTIPFPKGLNILSGDKSARSYDNTTYTWGNATYPGRPIADRVSFNCLDDGPIPEQPWMFRTSCSNGLRAQIHFQSCWNGKDLYVADNSHVAYQSQIDNGICPPTHPIQIPHLFLETLYQVKEVPLVPGGRYTFSQGDTTGYGFHGDFQNGWDPAIQAAAVKDCLSSDSTSFGVIADCPILQSVYTDGYAANCPERPPQVGEPVKGMLAKLPGCIKLTDGPEAAPAASMACGPNIPKPSVTSTKDSTPLATRVPAVGASFGLSTSQKYLGCFNDSGLGIRALNAVQYFNFTVMTVEFCQAYCADRGYRLSGVEYSLECHCDNFINPTSIGGSDACTWNCGGTMTKGGAQQICGGYSYISIYNNTDPSFVANGSLANSAGGIAVALPLVPFAKNYLGCATDRQGGVMALNSNSTQQVAMTVDICEAFCKGYQYYGLEFSSQCFCGNAIIKPNFITSTTSVPNNSTCNMRCGGRGDQLCGGPNAISLYKNTAYVAPVIKKQIGKYFTKGCFTDPGGNNRPLTGASTTSDTMTADACVKFCLGKRMHYAGVEYGKECYCGNNISTAGGAKSQTCDTNKLMLCAGNKLQYCGAGSLMNLYYSATF</sequence>
<reference evidence="3 4" key="1">
    <citation type="submission" date="2016-03" db="EMBL/GenBank/DDBJ databases">
        <authorList>
            <person name="Ploux O."/>
        </authorList>
    </citation>
    <scope>NUCLEOTIDE SEQUENCE [LARGE SCALE GENOMIC DNA]</scope>
    <source>
        <strain evidence="3 4">URUG2</strain>
    </source>
</reference>
<accession>A0A2D3VG78</accession>
<feature type="domain" description="WSC" evidence="2">
    <location>
        <begin position="617"/>
        <end position="714"/>
    </location>
</feature>
<name>A0A2D3VG78_9PEZI</name>
<dbReference type="Pfam" id="PF01822">
    <property type="entry name" value="WSC"/>
    <property type="match status" value="3"/>
</dbReference>
<feature type="chain" id="PRO_5013817309" evidence="1">
    <location>
        <begin position="21"/>
        <end position="716"/>
    </location>
</feature>
<dbReference type="InterPro" id="IPR018535">
    <property type="entry name" value="DUF1996"/>
</dbReference>
<dbReference type="OrthoDB" id="74764at2759"/>
<proteinExistence type="predicted"/>
<dbReference type="Proteomes" id="UP000225277">
    <property type="component" value="Unassembled WGS sequence"/>
</dbReference>
<dbReference type="GeneID" id="35602901"/>
<dbReference type="SMART" id="SM00321">
    <property type="entry name" value="WSC"/>
    <property type="match status" value="3"/>
</dbReference>
<dbReference type="EMBL" id="FJUY01000012">
    <property type="protein sequence ID" value="CZT21924.1"/>
    <property type="molecule type" value="Genomic_DNA"/>
</dbReference>
<evidence type="ECO:0000313" key="4">
    <source>
        <dbReference type="Proteomes" id="UP000225277"/>
    </source>
</evidence>
<organism evidence="3 4">
    <name type="scientific">Ramularia collo-cygni</name>
    <dbReference type="NCBI Taxonomy" id="112498"/>
    <lineage>
        <taxon>Eukaryota</taxon>
        <taxon>Fungi</taxon>
        <taxon>Dikarya</taxon>
        <taxon>Ascomycota</taxon>
        <taxon>Pezizomycotina</taxon>
        <taxon>Dothideomycetes</taxon>
        <taxon>Dothideomycetidae</taxon>
        <taxon>Mycosphaerellales</taxon>
        <taxon>Mycosphaerellaceae</taxon>
        <taxon>Ramularia</taxon>
    </lineage>
</organism>
<dbReference type="AlphaFoldDB" id="A0A2D3VG78"/>
<keyword evidence="4" id="KW-1185">Reference proteome</keyword>
<protein>
    <submittedName>
        <fullName evidence="3">Related to glyoxal oxidase</fullName>
    </submittedName>
</protein>
<gene>
    <name evidence="3" type="ORF">RCC_07791</name>
</gene>
<evidence type="ECO:0000313" key="3">
    <source>
        <dbReference type="EMBL" id="CZT21924.1"/>
    </source>
</evidence>
<dbReference type="RefSeq" id="XP_023628813.1">
    <property type="nucleotide sequence ID" value="XM_023773045.1"/>
</dbReference>
<dbReference type="STRING" id="112498.A0A2D3VG78"/>
<dbReference type="InterPro" id="IPR002889">
    <property type="entry name" value="WSC_carb-bd"/>
</dbReference>
<dbReference type="PANTHER" id="PTHR43662">
    <property type="match status" value="1"/>
</dbReference>
<keyword evidence="1" id="KW-0732">Signal</keyword>
<dbReference type="PROSITE" id="PS51212">
    <property type="entry name" value="WSC"/>
    <property type="match status" value="3"/>
</dbReference>
<dbReference type="Pfam" id="PF09362">
    <property type="entry name" value="DUF1996"/>
    <property type="match status" value="1"/>
</dbReference>
<feature type="domain" description="WSC" evidence="2">
    <location>
        <begin position="506"/>
        <end position="604"/>
    </location>
</feature>
<evidence type="ECO:0000256" key="1">
    <source>
        <dbReference type="SAM" id="SignalP"/>
    </source>
</evidence>
<evidence type="ECO:0000259" key="2">
    <source>
        <dbReference type="PROSITE" id="PS51212"/>
    </source>
</evidence>
<feature type="domain" description="WSC" evidence="2">
    <location>
        <begin position="380"/>
        <end position="479"/>
    </location>
</feature>
<feature type="signal peptide" evidence="1">
    <location>
        <begin position="1"/>
        <end position="20"/>
    </location>
</feature>